<dbReference type="OrthoDB" id="9771731at2"/>
<dbReference type="GO" id="GO:0140359">
    <property type="term" value="F:ABC-type transporter activity"/>
    <property type="evidence" value="ECO:0007669"/>
    <property type="project" value="InterPro"/>
</dbReference>
<comment type="subcellular location">
    <subcellularLocation>
        <location evidence="1">Cell membrane</location>
        <topology evidence="1">Multi-pass membrane protein</topology>
    </subcellularLocation>
</comment>
<evidence type="ECO:0000256" key="6">
    <source>
        <dbReference type="SAM" id="Phobius"/>
    </source>
</evidence>
<evidence type="ECO:0000256" key="1">
    <source>
        <dbReference type="ARBA" id="ARBA00004651"/>
    </source>
</evidence>
<keyword evidence="4 6" id="KW-1133">Transmembrane helix</keyword>
<name>A0A4P8IGH4_9FIRM</name>
<feature type="transmembrane region" description="Helical" evidence="6">
    <location>
        <begin position="230"/>
        <end position="251"/>
    </location>
</feature>
<dbReference type="KEGG" id="arf:AR1Y2_2413"/>
<reference evidence="8 9" key="1">
    <citation type="submission" date="2019-05" db="EMBL/GenBank/DDBJ databases">
        <title>Complete genome sequencing of Anaerostipes rhamnosivorans.</title>
        <authorList>
            <person name="Bui T.P.N."/>
            <person name="de Vos W.M."/>
        </authorList>
    </citation>
    <scope>NUCLEOTIDE SEQUENCE [LARGE SCALE GENOMIC DNA]</scope>
    <source>
        <strain evidence="8 9">1y2</strain>
    </source>
</reference>
<accession>A0A4P8IGH4</accession>
<feature type="domain" description="ABC-2 type transporter transmembrane" evidence="7">
    <location>
        <begin position="17"/>
        <end position="366"/>
    </location>
</feature>
<evidence type="ECO:0000313" key="8">
    <source>
        <dbReference type="EMBL" id="QCP35867.1"/>
    </source>
</evidence>
<keyword evidence="5 6" id="KW-0472">Membrane</keyword>
<evidence type="ECO:0000256" key="5">
    <source>
        <dbReference type="ARBA" id="ARBA00023136"/>
    </source>
</evidence>
<dbReference type="AlphaFoldDB" id="A0A4P8IGH4"/>
<dbReference type="PANTHER" id="PTHR30294:SF29">
    <property type="entry name" value="MULTIDRUG ABC TRANSPORTER PERMEASE YBHS-RELATED"/>
    <property type="match status" value="1"/>
</dbReference>
<keyword evidence="2" id="KW-1003">Cell membrane</keyword>
<feature type="transmembrane region" description="Helical" evidence="6">
    <location>
        <begin position="263"/>
        <end position="283"/>
    </location>
</feature>
<protein>
    <submittedName>
        <fullName evidence="8">Streptolysin S export transmembrane permease (SagH)</fullName>
    </submittedName>
</protein>
<dbReference type="PANTHER" id="PTHR30294">
    <property type="entry name" value="MEMBRANE COMPONENT OF ABC TRANSPORTER YHHJ-RELATED"/>
    <property type="match status" value="1"/>
</dbReference>
<gene>
    <name evidence="8" type="ORF">AR1Y2_2413</name>
</gene>
<feature type="transmembrane region" description="Helical" evidence="6">
    <location>
        <begin position="349"/>
        <end position="372"/>
    </location>
</feature>
<dbReference type="InterPro" id="IPR051449">
    <property type="entry name" value="ABC-2_transporter_component"/>
</dbReference>
<evidence type="ECO:0000256" key="4">
    <source>
        <dbReference type="ARBA" id="ARBA00022989"/>
    </source>
</evidence>
<evidence type="ECO:0000313" key="9">
    <source>
        <dbReference type="Proteomes" id="UP000298653"/>
    </source>
</evidence>
<dbReference type="Proteomes" id="UP000298653">
    <property type="component" value="Chromosome"/>
</dbReference>
<evidence type="ECO:0000256" key="2">
    <source>
        <dbReference type="ARBA" id="ARBA00022475"/>
    </source>
</evidence>
<feature type="transmembrane region" description="Helical" evidence="6">
    <location>
        <begin position="20"/>
        <end position="38"/>
    </location>
</feature>
<organism evidence="8 9">
    <name type="scientific">Anaerostipes rhamnosivorans</name>
    <dbReference type="NCBI Taxonomy" id="1229621"/>
    <lineage>
        <taxon>Bacteria</taxon>
        <taxon>Bacillati</taxon>
        <taxon>Bacillota</taxon>
        <taxon>Clostridia</taxon>
        <taxon>Lachnospirales</taxon>
        <taxon>Lachnospiraceae</taxon>
        <taxon>Anaerostipes</taxon>
    </lineage>
</organism>
<dbReference type="InterPro" id="IPR013525">
    <property type="entry name" value="ABC2_TM"/>
</dbReference>
<sequence>MFWHLFKYHFKSSIRNKSAIFWCFAFPLILATLFYFAFGNLLKESEKLEPVPVAVVEMKATKNAEGFKEVAAQLSKKGDDQLLKVRNTTLKEAKKLLKDEKIDGFYTLGDNVRLTVKENGVNQTILKEVSDQYIQMSKMVEQTMKEHPEGMQKLVKAMSQDMVENRQISLGNEDANMMVQYFYALLAMVCLYGCFLGLQSALHAQANLSDIAARKAVSPTGKLKSTAADFLVGVTVQFLAFLVAIGYMWLILKIDLGNQAGRILLAGFFGCVTGVSMGMFIGCAGRMARDTKSGLCVGISMLFCFFSGLMVGNMKDIVEKNLPVFNRINPAALITDCFYSLNIYDDLTVYLRSLISLAVISMLLCLGSFFMMRRKKYASI</sequence>
<evidence type="ECO:0000256" key="3">
    <source>
        <dbReference type="ARBA" id="ARBA00022692"/>
    </source>
</evidence>
<dbReference type="EMBL" id="CP040058">
    <property type="protein sequence ID" value="QCP35867.1"/>
    <property type="molecule type" value="Genomic_DNA"/>
</dbReference>
<feature type="transmembrane region" description="Helical" evidence="6">
    <location>
        <begin position="295"/>
        <end position="314"/>
    </location>
</feature>
<proteinExistence type="predicted"/>
<evidence type="ECO:0000259" key="7">
    <source>
        <dbReference type="Pfam" id="PF12698"/>
    </source>
</evidence>
<feature type="transmembrane region" description="Helical" evidence="6">
    <location>
        <begin position="180"/>
        <end position="198"/>
    </location>
</feature>
<dbReference type="RefSeq" id="WP_137329171.1">
    <property type="nucleotide sequence ID" value="NZ_CP040058.1"/>
</dbReference>
<dbReference type="Pfam" id="PF12698">
    <property type="entry name" value="ABC2_membrane_3"/>
    <property type="match status" value="1"/>
</dbReference>
<keyword evidence="9" id="KW-1185">Reference proteome</keyword>
<keyword evidence="3 6" id="KW-0812">Transmembrane</keyword>
<dbReference type="GO" id="GO:0005886">
    <property type="term" value="C:plasma membrane"/>
    <property type="evidence" value="ECO:0007669"/>
    <property type="project" value="UniProtKB-SubCell"/>
</dbReference>